<accession>A0A0E9Q4X8</accession>
<reference evidence="1" key="1">
    <citation type="submission" date="2014-11" db="EMBL/GenBank/DDBJ databases">
        <authorList>
            <person name="Amaro Gonzalez C."/>
        </authorList>
    </citation>
    <scope>NUCLEOTIDE SEQUENCE</scope>
</reference>
<reference evidence="1" key="2">
    <citation type="journal article" date="2015" name="Fish Shellfish Immunol.">
        <title>Early steps in the European eel (Anguilla anguilla)-Vibrio vulnificus interaction in the gills: Role of the RtxA13 toxin.</title>
        <authorList>
            <person name="Callol A."/>
            <person name="Pajuelo D."/>
            <person name="Ebbesson L."/>
            <person name="Teles M."/>
            <person name="MacKenzie S."/>
            <person name="Amaro C."/>
        </authorList>
    </citation>
    <scope>NUCLEOTIDE SEQUENCE</scope>
</reference>
<dbReference type="AlphaFoldDB" id="A0A0E9Q4X8"/>
<sequence length="70" mass="8151">MLSKNYLEILILVHYSGHLSFIGHTDQLAGRHLNIFIFSHKHIPPLCITELTYAGDLFKNVEMNFFVDYL</sequence>
<evidence type="ECO:0000313" key="1">
    <source>
        <dbReference type="EMBL" id="JAH11941.1"/>
    </source>
</evidence>
<organism evidence="1">
    <name type="scientific">Anguilla anguilla</name>
    <name type="common">European freshwater eel</name>
    <name type="synonym">Muraena anguilla</name>
    <dbReference type="NCBI Taxonomy" id="7936"/>
    <lineage>
        <taxon>Eukaryota</taxon>
        <taxon>Metazoa</taxon>
        <taxon>Chordata</taxon>
        <taxon>Craniata</taxon>
        <taxon>Vertebrata</taxon>
        <taxon>Euteleostomi</taxon>
        <taxon>Actinopterygii</taxon>
        <taxon>Neopterygii</taxon>
        <taxon>Teleostei</taxon>
        <taxon>Anguilliformes</taxon>
        <taxon>Anguillidae</taxon>
        <taxon>Anguilla</taxon>
    </lineage>
</organism>
<name>A0A0E9Q4X8_ANGAN</name>
<proteinExistence type="predicted"/>
<dbReference type="EMBL" id="GBXM01096636">
    <property type="protein sequence ID" value="JAH11941.1"/>
    <property type="molecule type" value="Transcribed_RNA"/>
</dbReference>
<protein>
    <submittedName>
        <fullName evidence="1">Uncharacterized protein</fullName>
    </submittedName>
</protein>